<dbReference type="Proteomes" id="UP000008141">
    <property type="component" value="Unassembled WGS sequence"/>
</dbReference>
<reference evidence="2 3" key="1">
    <citation type="journal article" date="2010" name="Plant Cell">
        <title>The Chlorella variabilis NC64A genome reveals adaptation to photosymbiosis, coevolution with viruses, and cryptic sex.</title>
        <authorList>
            <person name="Blanc G."/>
            <person name="Duncan G."/>
            <person name="Agarkova I."/>
            <person name="Borodovsky M."/>
            <person name="Gurnon J."/>
            <person name="Kuo A."/>
            <person name="Lindquist E."/>
            <person name="Lucas S."/>
            <person name="Pangilinan J."/>
            <person name="Polle J."/>
            <person name="Salamov A."/>
            <person name="Terry A."/>
            <person name="Yamada T."/>
            <person name="Dunigan D.D."/>
            <person name="Grigoriev I.V."/>
            <person name="Claverie J.M."/>
            <person name="Van Etten J.L."/>
        </authorList>
    </citation>
    <scope>NUCLEOTIDE SEQUENCE [LARGE SCALE GENOMIC DNA]</scope>
    <source>
        <strain evidence="2 3">NC64A</strain>
    </source>
</reference>
<dbReference type="RefSeq" id="XP_005851989.1">
    <property type="nucleotide sequence ID" value="XM_005851927.1"/>
</dbReference>
<dbReference type="Gene3D" id="2.70.98.10">
    <property type="match status" value="1"/>
</dbReference>
<dbReference type="KEGG" id="cvr:CHLNCDRAFT_132896"/>
<dbReference type="GO" id="GO:0030246">
    <property type="term" value="F:carbohydrate binding"/>
    <property type="evidence" value="ECO:0007669"/>
    <property type="project" value="InterPro"/>
</dbReference>
<keyword evidence="3" id="KW-1185">Reference proteome</keyword>
<dbReference type="EMBL" id="GL433835">
    <property type="protein sequence ID" value="EFN59887.1"/>
    <property type="molecule type" value="Genomic_DNA"/>
</dbReference>
<dbReference type="GO" id="GO:0033499">
    <property type="term" value="P:galactose catabolic process via UDP-galactose, Leloir pathway"/>
    <property type="evidence" value="ECO:0007669"/>
    <property type="project" value="TreeGrafter"/>
</dbReference>
<name>E1Z1W5_CHLVA</name>
<gene>
    <name evidence="2" type="ORF">CHLNCDRAFT_132896</name>
</gene>
<evidence type="ECO:0000256" key="1">
    <source>
        <dbReference type="SAM" id="MobiDB-lite"/>
    </source>
</evidence>
<dbReference type="STRING" id="554065.E1Z1W5"/>
<dbReference type="InterPro" id="IPR008183">
    <property type="entry name" value="Aldose_1/G6P_1-epimerase"/>
</dbReference>
<organism evidence="3">
    <name type="scientific">Chlorella variabilis</name>
    <name type="common">Green alga</name>
    <dbReference type="NCBI Taxonomy" id="554065"/>
    <lineage>
        <taxon>Eukaryota</taxon>
        <taxon>Viridiplantae</taxon>
        <taxon>Chlorophyta</taxon>
        <taxon>core chlorophytes</taxon>
        <taxon>Trebouxiophyceae</taxon>
        <taxon>Chlorellales</taxon>
        <taxon>Chlorellaceae</taxon>
        <taxon>Chlorella clade</taxon>
        <taxon>Chlorella</taxon>
    </lineage>
</organism>
<accession>E1Z1W5</accession>
<evidence type="ECO:0000313" key="2">
    <source>
        <dbReference type="EMBL" id="EFN59887.1"/>
    </source>
</evidence>
<dbReference type="Pfam" id="PF01263">
    <property type="entry name" value="Aldose_epim"/>
    <property type="match status" value="1"/>
</dbReference>
<dbReference type="InterPro" id="IPR014718">
    <property type="entry name" value="GH-type_carb-bd"/>
</dbReference>
<dbReference type="PANTHER" id="PTHR10091:SF0">
    <property type="entry name" value="GALACTOSE MUTAROTASE"/>
    <property type="match status" value="1"/>
</dbReference>
<dbReference type="OMA" id="TIHGDHY"/>
<dbReference type="AlphaFoldDB" id="E1Z1W5"/>
<evidence type="ECO:0000313" key="3">
    <source>
        <dbReference type="Proteomes" id="UP000008141"/>
    </source>
</evidence>
<dbReference type="GO" id="GO:0004034">
    <property type="term" value="F:aldose 1-epimerase activity"/>
    <property type="evidence" value="ECO:0007669"/>
    <property type="project" value="TreeGrafter"/>
</dbReference>
<dbReference type="eggNOG" id="KOG1604">
    <property type="taxonomic scope" value="Eukaryota"/>
</dbReference>
<dbReference type="InParanoid" id="E1Z1W5"/>
<feature type="region of interest" description="Disordered" evidence="1">
    <location>
        <begin position="1"/>
        <end position="25"/>
    </location>
</feature>
<sequence>MEPADSDEGQGVRLSYRSKDGEEARRRRARRACRCAVPHARRRGFPGTVQVSVTYTLTPGNELITEMRATTDKATPLNLAQHSYFNLAGHGSGDVLDHQLTIHGDHYTPVDDVSIPTGDIAPVRGTPFDFTSPHTVGERIEDVPGVTPCPHA</sequence>
<evidence type="ECO:0008006" key="4">
    <source>
        <dbReference type="Google" id="ProtNLM"/>
    </source>
</evidence>
<dbReference type="GO" id="GO:0006006">
    <property type="term" value="P:glucose metabolic process"/>
    <property type="evidence" value="ECO:0007669"/>
    <property type="project" value="TreeGrafter"/>
</dbReference>
<dbReference type="SUPFAM" id="SSF74650">
    <property type="entry name" value="Galactose mutarotase-like"/>
    <property type="match status" value="1"/>
</dbReference>
<dbReference type="GeneID" id="17359183"/>
<dbReference type="InterPro" id="IPR011013">
    <property type="entry name" value="Gal_mutarotase_sf_dom"/>
</dbReference>
<dbReference type="PANTHER" id="PTHR10091">
    <property type="entry name" value="ALDOSE-1-EPIMERASE"/>
    <property type="match status" value="1"/>
</dbReference>
<protein>
    <recommendedName>
        <fullName evidence="4">Aldose 1-epimerase</fullName>
    </recommendedName>
</protein>
<proteinExistence type="predicted"/>
<dbReference type="OrthoDB" id="274691at2759"/>